<comment type="similarity">
    <text evidence="1">Belongs to the DprA/Smf family.</text>
</comment>
<accession>A0A7X4W178</accession>
<dbReference type="InterPro" id="IPR041614">
    <property type="entry name" value="DprA_WH"/>
</dbReference>
<sequence>MATPNLGTREWLALTGLPGLGAGALVELLARQPQWPDGWLAVLPRRAASELRLWLDHPARSPLEARVDAALAWAAASDDHYLLHAGHPAWPGLLSEIADPPPLLWAWGDLTSLAPPKLAMVGSRRATREGLTNAAGFARELATRGWCVVSGMALGIDAAAQQAALDAGGTSVAVLGCGVDVIYPPRHHRLHARLRDAGGLLLSEHPPGTPARAGFFPRRNRIVTGLSCGVLVVEAAEQSGSLVSARLAGEQGREVFALPGSLHNPQARGCLRLIREGAVLVREVDDILAELTQWQAPVTPATITAEASGRDDDPLLRWLSGTPTPADVLVGLTGLDIAECQRRLLTLELEGRAARVAGGWVRLTAA</sequence>
<dbReference type="PANTHER" id="PTHR43022">
    <property type="entry name" value="PROTEIN SMF"/>
    <property type="match status" value="1"/>
</dbReference>
<feature type="domain" description="Smf/DprA SLOG" evidence="2">
    <location>
        <begin position="84"/>
        <end position="291"/>
    </location>
</feature>
<dbReference type="InterPro" id="IPR003488">
    <property type="entry name" value="DprA"/>
</dbReference>
<dbReference type="InterPro" id="IPR036388">
    <property type="entry name" value="WH-like_DNA-bd_sf"/>
</dbReference>
<dbReference type="Pfam" id="PF02481">
    <property type="entry name" value="DNA_processg_A"/>
    <property type="match status" value="1"/>
</dbReference>
<dbReference type="GO" id="GO:0009294">
    <property type="term" value="P:DNA-mediated transformation"/>
    <property type="evidence" value="ECO:0007669"/>
    <property type="project" value="InterPro"/>
</dbReference>
<dbReference type="Gene3D" id="3.40.50.450">
    <property type="match status" value="1"/>
</dbReference>
<dbReference type="EMBL" id="WUTS01000001">
    <property type="protein sequence ID" value="NAW14021.1"/>
    <property type="molecule type" value="Genomic_DNA"/>
</dbReference>
<gene>
    <name evidence="4" type="primary">dprA</name>
    <name evidence="4" type="ORF">GRB80_14375</name>
</gene>
<dbReference type="PANTHER" id="PTHR43022:SF1">
    <property type="entry name" value="PROTEIN SMF"/>
    <property type="match status" value="1"/>
</dbReference>
<dbReference type="RefSeq" id="WP_132043605.1">
    <property type="nucleotide sequence ID" value="NZ_JARWMY010000001.1"/>
</dbReference>
<comment type="caution">
    <text evidence="4">The sequence shown here is derived from an EMBL/GenBank/DDBJ whole genome shotgun (WGS) entry which is preliminary data.</text>
</comment>
<feature type="domain" description="DprA winged helix" evidence="3">
    <location>
        <begin position="301"/>
        <end position="359"/>
    </location>
</feature>
<evidence type="ECO:0000313" key="4">
    <source>
        <dbReference type="EMBL" id="NAW14021.1"/>
    </source>
</evidence>
<proteinExistence type="inferred from homology"/>
<organism evidence="4 5">
    <name type="scientific">Halomonas icarae</name>
    <dbReference type="NCBI Taxonomy" id="2691040"/>
    <lineage>
        <taxon>Bacteria</taxon>
        <taxon>Pseudomonadati</taxon>
        <taxon>Pseudomonadota</taxon>
        <taxon>Gammaproteobacteria</taxon>
        <taxon>Oceanospirillales</taxon>
        <taxon>Halomonadaceae</taxon>
        <taxon>Halomonas</taxon>
    </lineage>
</organism>
<dbReference type="AlphaFoldDB" id="A0A7X4W178"/>
<dbReference type="NCBIfam" id="TIGR00732">
    <property type="entry name" value="dprA"/>
    <property type="match status" value="1"/>
</dbReference>
<evidence type="ECO:0000259" key="3">
    <source>
        <dbReference type="Pfam" id="PF17782"/>
    </source>
</evidence>
<evidence type="ECO:0000313" key="5">
    <source>
        <dbReference type="Proteomes" id="UP000448235"/>
    </source>
</evidence>
<reference evidence="4 5" key="1">
    <citation type="submission" date="2019-12" db="EMBL/GenBank/DDBJ databases">
        <title>Draft genome sequencing of Halomonas icarensis D1-1.</title>
        <authorList>
            <person name="Pandiyan K."/>
            <person name="Kushwaha P."/>
            <person name="Gowdham M."/>
            <person name="Chakdar H."/>
            <person name="Singh A."/>
            <person name="Kumar M."/>
            <person name="Saxena A.K."/>
        </authorList>
    </citation>
    <scope>NUCLEOTIDE SEQUENCE [LARGE SCALE GENOMIC DNA]</scope>
    <source>
        <strain evidence="4 5">D1-1</strain>
    </source>
</reference>
<dbReference type="Proteomes" id="UP000448235">
    <property type="component" value="Unassembled WGS sequence"/>
</dbReference>
<dbReference type="InterPro" id="IPR057666">
    <property type="entry name" value="DrpA_SLOG"/>
</dbReference>
<name>A0A7X4W178_9GAMM</name>
<dbReference type="Pfam" id="PF17782">
    <property type="entry name" value="WHD_DprA"/>
    <property type="match status" value="1"/>
</dbReference>
<dbReference type="SUPFAM" id="SSF102405">
    <property type="entry name" value="MCP/YpsA-like"/>
    <property type="match status" value="1"/>
</dbReference>
<protein>
    <submittedName>
        <fullName evidence="4">DNA-protecting protein DprA</fullName>
    </submittedName>
</protein>
<keyword evidence="5" id="KW-1185">Reference proteome</keyword>
<evidence type="ECO:0000256" key="1">
    <source>
        <dbReference type="ARBA" id="ARBA00006525"/>
    </source>
</evidence>
<dbReference type="Gene3D" id="1.10.10.10">
    <property type="entry name" value="Winged helix-like DNA-binding domain superfamily/Winged helix DNA-binding domain"/>
    <property type="match status" value="1"/>
</dbReference>
<evidence type="ECO:0000259" key="2">
    <source>
        <dbReference type="Pfam" id="PF02481"/>
    </source>
</evidence>